<dbReference type="SUPFAM" id="SSF52540">
    <property type="entry name" value="P-loop containing nucleoside triphosphate hydrolases"/>
    <property type="match status" value="2"/>
</dbReference>
<accession>A0ABU4WEJ5</accession>
<keyword evidence="3 8" id="KW-0690">Ribosome biogenesis</keyword>
<dbReference type="Pfam" id="PF14714">
    <property type="entry name" value="KH_dom-like"/>
    <property type="match status" value="1"/>
</dbReference>
<evidence type="ECO:0000256" key="5">
    <source>
        <dbReference type="ARBA" id="ARBA00022741"/>
    </source>
</evidence>
<dbReference type="GO" id="GO:0016787">
    <property type="term" value="F:hydrolase activity"/>
    <property type="evidence" value="ECO:0007669"/>
    <property type="project" value="UniProtKB-KW"/>
</dbReference>
<dbReference type="Proteomes" id="UP001275932">
    <property type="component" value="Unassembled WGS sequence"/>
</dbReference>
<dbReference type="PANTHER" id="PTHR43834">
    <property type="entry name" value="GTPASE DER"/>
    <property type="match status" value="1"/>
</dbReference>
<evidence type="ECO:0000259" key="11">
    <source>
        <dbReference type="Pfam" id="PF01926"/>
    </source>
</evidence>
<evidence type="ECO:0000259" key="12">
    <source>
        <dbReference type="Pfam" id="PF14714"/>
    </source>
</evidence>
<dbReference type="PIRSF" id="PIRSF006485">
    <property type="entry name" value="GTP-binding_EngA"/>
    <property type="match status" value="1"/>
</dbReference>
<evidence type="ECO:0000256" key="6">
    <source>
        <dbReference type="ARBA" id="ARBA00023134"/>
    </source>
</evidence>
<reference evidence="13 14" key="1">
    <citation type="submission" date="2022-03" db="EMBL/GenBank/DDBJ databases">
        <title>Novel taxa within the pig intestine.</title>
        <authorList>
            <person name="Wylensek D."/>
            <person name="Bishof K."/>
            <person name="Afrizal A."/>
            <person name="Clavel T."/>
        </authorList>
    </citation>
    <scope>NUCLEOTIDE SEQUENCE [LARGE SCALE GENOMIC DNA]</scope>
    <source>
        <strain evidence="13 14">CLA-KB-P66</strain>
    </source>
</reference>
<comment type="caution">
    <text evidence="13">The sequence shown here is derived from an EMBL/GenBank/DDBJ whole genome shotgun (WGS) entry which is preliminary data.</text>
</comment>
<evidence type="ECO:0000313" key="14">
    <source>
        <dbReference type="Proteomes" id="UP001275932"/>
    </source>
</evidence>
<protein>
    <recommendedName>
        <fullName evidence="2 8">GTPase Der</fullName>
    </recommendedName>
    <alternativeName>
        <fullName evidence="7 8">GTP-binding protein EngA</fullName>
    </alternativeName>
</protein>
<dbReference type="NCBIfam" id="TIGR00231">
    <property type="entry name" value="small_GTP"/>
    <property type="match status" value="2"/>
</dbReference>
<dbReference type="NCBIfam" id="TIGR03594">
    <property type="entry name" value="GTPase_EngA"/>
    <property type="match status" value="1"/>
</dbReference>
<dbReference type="InterPro" id="IPR006073">
    <property type="entry name" value="GTP-bd"/>
</dbReference>
<evidence type="ECO:0000256" key="8">
    <source>
        <dbReference type="HAMAP-Rule" id="MF_00195"/>
    </source>
</evidence>
<keyword evidence="4 9" id="KW-0677">Repeat</keyword>
<dbReference type="EMBL" id="JALBUT010000002">
    <property type="protein sequence ID" value="MDX8414978.1"/>
    <property type="molecule type" value="Genomic_DNA"/>
</dbReference>
<feature type="binding site" evidence="8">
    <location>
        <begin position="55"/>
        <end position="59"/>
    </location>
    <ligand>
        <name>GTP</name>
        <dbReference type="ChEBI" id="CHEBI:37565"/>
        <label>1</label>
    </ligand>
</feature>
<name>A0ABU4WEJ5_9BACT</name>
<evidence type="ECO:0000256" key="2">
    <source>
        <dbReference type="ARBA" id="ARBA00020953"/>
    </source>
</evidence>
<dbReference type="Pfam" id="PF01926">
    <property type="entry name" value="MMR_HSR1"/>
    <property type="match status" value="2"/>
</dbReference>
<evidence type="ECO:0000256" key="1">
    <source>
        <dbReference type="ARBA" id="ARBA00008279"/>
    </source>
</evidence>
<keyword evidence="6 8" id="KW-0342">GTP-binding</keyword>
<feature type="compositionally biased region" description="Basic and acidic residues" evidence="10">
    <location>
        <begin position="477"/>
        <end position="492"/>
    </location>
</feature>
<proteinExistence type="inferred from homology"/>
<keyword evidence="13" id="KW-0378">Hydrolase</keyword>
<feature type="binding site" evidence="8">
    <location>
        <begin position="239"/>
        <end position="243"/>
    </location>
    <ligand>
        <name>GTP</name>
        <dbReference type="ChEBI" id="CHEBI:37565"/>
        <label>2</label>
    </ligand>
</feature>
<feature type="region of interest" description="Disordered" evidence="10">
    <location>
        <begin position="477"/>
        <end position="522"/>
    </location>
</feature>
<dbReference type="HAMAP" id="MF_00195">
    <property type="entry name" value="GTPase_Der"/>
    <property type="match status" value="1"/>
</dbReference>
<feature type="binding site" evidence="8">
    <location>
        <begin position="304"/>
        <end position="307"/>
    </location>
    <ligand>
        <name>GTP</name>
        <dbReference type="ChEBI" id="CHEBI:37565"/>
        <label>2</label>
    </ligand>
</feature>
<evidence type="ECO:0000256" key="7">
    <source>
        <dbReference type="ARBA" id="ARBA00032345"/>
    </source>
</evidence>
<feature type="domain" description="GTPase Der C-terminal KH-domain-like" evidence="12">
    <location>
        <begin position="377"/>
        <end position="453"/>
    </location>
</feature>
<evidence type="ECO:0000256" key="9">
    <source>
        <dbReference type="RuleBase" id="RU004481"/>
    </source>
</evidence>
<dbReference type="RefSeq" id="WP_370396425.1">
    <property type="nucleotide sequence ID" value="NZ_JALBUT010000002.1"/>
</dbReference>
<feature type="compositionally biased region" description="Basic residues" evidence="10">
    <location>
        <begin position="493"/>
        <end position="505"/>
    </location>
</feature>
<keyword evidence="5 8" id="KW-0547">Nucleotide-binding</keyword>
<evidence type="ECO:0000313" key="13">
    <source>
        <dbReference type="EMBL" id="MDX8414978.1"/>
    </source>
</evidence>
<keyword evidence="14" id="KW-1185">Reference proteome</keyword>
<dbReference type="PANTHER" id="PTHR43834:SF6">
    <property type="entry name" value="GTPASE DER"/>
    <property type="match status" value="1"/>
</dbReference>
<sequence length="522" mass="58093">MSNCKSIALVGRPNVGKSRLFNRMLGRRVSIVHDMPGVTRDIVAEKLPCGVLLMDTGGIGATAEMTQKVIADATNEQADFAISAADLIILVVDSQSGLMPLDEQIADKIRKSGTNAILAVNKSDIPEHDSRISDFCKLGFSNVCPISAEHGRGMDELWQAVEFYLGELKDEEPLEEAEKRVKICVAGRPNVGKSSIGNRLLGSKRLIVSDVAGTTRDCVKCDIDFENDRGDVLKFEFFDTAGVRARRKVNTSLDFFSTMRTKEAIAKCDVVMLVIDAMEGVSESDQKLAGEIMETGAAVMLVVNKWDYAVNAFKKDGVRGYDSISKFREKFEEAVRERLFFLSGSPIHFVSAKEDKGMEGLLIGAAKLYRKMAKPLPTSKVNVLLKTLISDNPPKYVNGRRFKVYYALQTSSRPLTLRLYCNNADILTDAYKKFLENSMRENFKLGGISLKLDLVGKTKIAADERLAQKNFKIGKVKIEKPKRAKKPADKKKTDPRKKHSLKKLIAKKEAMRQKIKALRKKK</sequence>
<dbReference type="InterPro" id="IPR032859">
    <property type="entry name" value="KH_dom-like"/>
</dbReference>
<dbReference type="InterPro" id="IPR015946">
    <property type="entry name" value="KH_dom-like_a/b"/>
</dbReference>
<dbReference type="Gene3D" id="3.40.50.300">
    <property type="entry name" value="P-loop containing nucleotide triphosphate hydrolases"/>
    <property type="match status" value="2"/>
</dbReference>
<feature type="binding site" evidence="8">
    <location>
        <begin position="11"/>
        <end position="18"/>
    </location>
    <ligand>
        <name>GTP</name>
        <dbReference type="ChEBI" id="CHEBI:37565"/>
        <label>1</label>
    </ligand>
</feature>
<dbReference type="Gene3D" id="3.30.300.20">
    <property type="match status" value="1"/>
</dbReference>
<comment type="similarity">
    <text evidence="1 8 9">Belongs to the TRAFAC class TrmE-Era-EngA-EngB-Septin-like GTPase superfamily. EngA (Der) GTPase family.</text>
</comment>
<comment type="function">
    <text evidence="8 9">GTPase that plays an essential role in the late steps of ribosome biogenesis.</text>
</comment>
<dbReference type="CDD" id="cd01895">
    <property type="entry name" value="EngA2"/>
    <property type="match status" value="1"/>
</dbReference>
<organism evidence="13 14">
    <name type="scientific">Intestinicryptomonas porci</name>
    <dbReference type="NCBI Taxonomy" id="2926320"/>
    <lineage>
        <taxon>Bacteria</taxon>
        <taxon>Pseudomonadati</taxon>
        <taxon>Verrucomicrobiota</taxon>
        <taxon>Opitutia</taxon>
        <taxon>Opitutales</taxon>
        <taxon>Intestinicryptomonaceae</taxon>
        <taxon>Intestinicryptomonas</taxon>
    </lineage>
</organism>
<evidence type="ECO:0000256" key="10">
    <source>
        <dbReference type="SAM" id="MobiDB-lite"/>
    </source>
</evidence>
<dbReference type="InterPro" id="IPR016484">
    <property type="entry name" value="GTPase_Der"/>
</dbReference>
<feature type="domain" description="G" evidence="11">
    <location>
        <begin position="7"/>
        <end position="122"/>
    </location>
</feature>
<dbReference type="InterPro" id="IPR005225">
    <property type="entry name" value="Small_GTP-bd"/>
</dbReference>
<dbReference type="InterPro" id="IPR027417">
    <property type="entry name" value="P-loop_NTPase"/>
</dbReference>
<gene>
    <name evidence="8 13" type="primary">der</name>
    <name evidence="13" type="ORF">MOX91_02105</name>
</gene>
<feature type="binding site" evidence="8">
    <location>
        <begin position="187"/>
        <end position="194"/>
    </location>
    <ligand>
        <name>GTP</name>
        <dbReference type="ChEBI" id="CHEBI:37565"/>
        <label>2</label>
    </ligand>
</feature>
<dbReference type="CDD" id="cd01894">
    <property type="entry name" value="EngA1"/>
    <property type="match status" value="1"/>
</dbReference>
<comment type="subunit">
    <text evidence="8">Associates with the 50S ribosomal subunit.</text>
</comment>
<feature type="domain" description="G" evidence="11">
    <location>
        <begin position="182"/>
        <end position="305"/>
    </location>
</feature>
<feature type="binding site" evidence="8">
    <location>
        <begin position="121"/>
        <end position="124"/>
    </location>
    <ligand>
        <name>GTP</name>
        <dbReference type="ChEBI" id="CHEBI:37565"/>
        <label>1</label>
    </ligand>
</feature>
<feature type="compositionally biased region" description="Basic residues" evidence="10">
    <location>
        <begin position="513"/>
        <end position="522"/>
    </location>
</feature>
<evidence type="ECO:0000256" key="4">
    <source>
        <dbReference type="ARBA" id="ARBA00022737"/>
    </source>
</evidence>
<evidence type="ECO:0000256" key="3">
    <source>
        <dbReference type="ARBA" id="ARBA00022517"/>
    </source>
</evidence>